<accession>A0A8I1GHA3</accession>
<dbReference type="InterPro" id="IPR051454">
    <property type="entry name" value="RNA/ubiquinone_mod_enzymes"/>
</dbReference>
<comment type="cofactor">
    <cofactor evidence="1">
        <name>[4Fe-4S] cluster</name>
        <dbReference type="ChEBI" id="CHEBI:49883"/>
    </cofactor>
</comment>
<dbReference type="EMBL" id="JAEMUK010000010">
    <property type="protein sequence ID" value="MBJ7542962.1"/>
    <property type="molecule type" value="Genomic_DNA"/>
</dbReference>
<reference evidence="2 3" key="1">
    <citation type="submission" date="2020-12" db="EMBL/GenBank/DDBJ databases">
        <title>Revised draft genomes of Rhodomicrobium vannielii ATCC 17100 and Rhodomicrobium udaipurense JA643.</title>
        <authorList>
            <person name="Conners E.M."/>
            <person name="Davenport E.J."/>
            <person name="Bose A."/>
        </authorList>
    </citation>
    <scope>NUCLEOTIDE SEQUENCE [LARGE SCALE GENOMIC DNA]</scope>
    <source>
        <strain evidence="2 3">JA643</strain>
    </source>
</reference>
<comment type="function">
    <text evidence="1">Required for O(2)-independent ubiquinone (coenzyme Q) biosynthesis. Together with UbiU, is essential for the C6-hydroxylation reaction in the oxygen-independent ubiquinone biosynthesis pathway.</text>
</comment>
<sequence length="306" mass="33511">MPNENAKTAKLTLGPLLHHWTPEARRDFYFRAADEMPVDSVYVGEVICSKREPFFQDHLPEVIDRLKSAGKEVVMSTLALVTQPREVKAIREAADADLIVEANDVACLEALHGRPHIIGPFINVFNEGARDFVAKNGAFRVVLPVEAPATSIKVLADNAGKLEIEVLVFGKQTLSIAMRCYHARANGLTKDSCQFVCGLDPNGLNATTVTGDDILTINGTSTMSNGYGVLLHELDALRTMGVTHFRLSPQAVDMVDVARLFRDTLDGKLAPGEAEAKLRPLTEPVPYVNGFYYGRVGLSWNDRHAA</sequence>
<gene>
    <name evidence="1" type="primary">ubiV</name>
    <name evidence="2" type="ORF">JDN41_05265</name>
</gene>
<keyword evidence="1" id="KW-0831">Ubiquinone biosynthesis</keyword>
<dbReference type="InterPro" id="IPR043693">
    <property type="entry name" value="UbiV"/>
</dbReference>
<keyword evidence="1" id="KW-0411">Iron-sulfur</keyword>
<dbReference type="InterPro" id="IPR001539">
    <property type="entry name" value="Peptidase_U32"/>
</dbReference>
<dbReference type="NCBIfam" id="NF011991">
    <property type="entry name" value="PRK15447.1"/>
    <property type="match status" value="1"/>
</dbReference>
<feature type="binding site" evidence="1">
    <location>
        <position position="48"/>
    </location>
    <ligand>
        <name>[4Fe-4S] cluster</name>
        <dbReference type="ChEBI" id="CHEBI:49883"/>
    </ligand>
</feature>
<name>A0A8I1GHA3_9HYPH</name>
<evidence type="ECO:0000313" key="3">
    <source>
        <dbReference type="Proteomes" id="UP000623250"/>
    </source>
</evidence>
<feature type="binding site" evidence="1">
    <location>
        <position position="193"/>
    </location>
    <ligand>
        <name>[4Fe-4S] cluster</name>
        <dbReference type="ChEBI" id="CHEBI:49883"/>
    </ligand>
</feature>
<dbReference type="AlphaFoldDB" id="A0A8I1GHA3"/>
<dbReference type="Proteomes" id="UP000623250">
    <property type="component" value="Unassembled WGS sequence"/>
</dbReference>
<dbReference type="HAMAP" id="MF_02233">
    <property type="entry name" value="UbiV"/>
    <property type="match status" value="1"/>
</dbReference>
<dbReference type="Pfam" id="PF01136">
    <property type="entry name" value="Peptidase_U32"/>
    <property type="match status" value="1"/>
</dbReference>
<dbReference type="RefSeq" id="WP_037237733.1">
    <property type="nucleotide sequence ID" value="NZ_JAEMUK010000010.1"/>
</dbReference>
<keyword evidence="3" id="KW-1185">Reference proteome</keyword>
<comment type="pathway">
    <text evidence="1">Cofactor biosynthesis; ubiquinone biosynthesis.</text>
</comment>
<keyword evidence="1" id="KW-0408">Iron</keyword>
<keyword evidence="1" id="KW-0004">4Fe-4S</keyword>
<feature type="binding site" evidence="1">
    <location>
        <position position="197"/>
    </location>
    <ligand>
        <name>[4Fe-4S] cluster</name>
        <dbReference type="ChEBI" id="CHEBI:49883"/>
    </ligand>
</feature>
<protein>
    <recommendedName>
        <fullName evidence="1">Ubiquinone biosynthesis protein UbiV</fullName>
    </recommendedName>
</protein>
<dbReference type="GO" id="GO:0046872">
    <property type="term" value="F:metal ion binding"/>
    <property type="evidence" value="ECO:0007669"/>
    <property type="project" value="UniProtKB-KW"/>
</dbReference>
<keyword evidence="1" id="KW-0479">Metal-binding</keyword>
<comment type="caution">
    <text evidence="2">The sequence shown here is derived from an EMBL/GenBank/DDBJ whole genome shotgun (WGS) entry which is preliminary data.</text>
</comment>
<evidence type="ECO:0000256" key="1">
    <source>
        <dbReference type="HAMAP-Rule" id="MF_02233"/>
    </source>
</evidence>
<comment type="subunit">
    <text evidence="1">Forms a heterodimer with UbiU.</text>
</comment>
<proteinExistence type="inferred from homology"/>
<organism evidence="2 3">
    <name type="scientific">Rhodomicrobium udaipurense</name>
    <dbReference type="NCBI Taxonomy" id="1202716"/>
    <lineage>
        <taxon>Bacteria</taxon>
        <taxon>Pseudomonadati</taxon>
        <taxon>Pseudomonadota</taxon>
        <taxon>Alphaproteobacteria</taxon>
        <taxon>Hyphomicrobiales</taxon>
        <taxon>Hyphomicrobiaceae</taxon>
        <taxon>Rhodomicrobium</taxon>
    </lineage>
</organism>
<dbReference type="GO" id="GO:0006744">
    <property type="term" value="P:ubiquinone biosynthetic process"/>
    <property type="evidence" value="ECO:0007669"/>
    <property type="project" value="UniProtKB-UniRule"/>
</dbReference>
<dbReference type="PANTHER" id="PTHR30217:SF11">
    <property type="entry name" value="UBIQUINONE BIOSYNTHESIS PROTEIN UBIV"/>
    <property type="match status" value="1"/>
</dbReference>
<dbReference type="UniPathway" id="UPA00232"/>
<evidence type="ECO:0000313" key="2">
    <source>
        <dbReference type="EMBL" id="MBJ7542962.1"/>
    </source>
</evidence>
<comment type="similarity">
    <text evidence="1">Belongs to the peptidase U32 family. UbiV subfamily.</text>
</comment>
<dbReference type="PANTHER" id="PTHR30217">
    <property type="entry name" value="PEPTIDASE U32 FAMILY"/>
    <property type="match status" value="1"/>
</dbReference>
<dbReference type="GO" id="GO:0051539">
    <property type="term" value="F:4 iron, 4 sulfur cluster binding"/>
    <property type="evidence" value="ECO:0007669"/>
    <property type="project" value="UniProtKB-UniRule"/>
</dbReference>
<feature type="binding site" evidence="1">
    <location>
        <position position="180"/>
    </location>
    <ligand>
        <name>[4Fe-4S] cluster</name>
        <dbReference type="ChEBI" id="CHEBI:49883"/>
    </ligand>
</feature>